<evidence type="ECO:0000313" key="2">
    <source>
        <dbReference type="Proteomes" id="UP001139981"/>
    </source>
</evidence>
<reference evidence="1" key="1">
    <citation type="submission" date="2022-07" db="EMBL/GenBank/DDBJ databases">
        <title>Phylogenomic reconstructions and comparative analyses of Kickxellomycotina fungi.</title>
        <authorList>
            <person name="Reynolds N.K."/>
            <person name="Stajich J.E."/>
            <person name="Barry K."/>
            <person name="Grigoriev I.V."/>
            <person name="Crous P."/>
            <person name="Smith M.E."/>
        </authorList>
    </citation>
    <scope>NUCLEOTIDE SEQUENCE</scope>
    <source>
        <strain evidence="1">CBS 190363</strain>
    </source>
</reference>
<evidence type="ECO:0000313" key="1">
    <source>
        <dbReference type="EMBL" id="KAJ2885672.1"/>
    </source>
</evidence>
<feature type="non-terminal residue" evidence="1">
    <location>
        <position position="105"/>
    </location>
</feature>
<organism evidence="1 2">
    <name type="scientific">Coemansia aciculifera</name>
    <dbReference type="NCBI Taxonomy" id="417176"/>
    <lineage>
        <taxon>Eukaryota</taxon>
        <taxon>Fungi</taxon>
        <taxon>Fungi incertae sedis</taxon>
        <taxon>Zoopagomycota</taxon>
        <taxon>Kickxellomycotina</taxon>
        <taxon>Kickxellomycetes</taxon>
        <taxon>Kickxellales</taxon>
        <taxon>Kickxellaceae</taxon>
        <taxon>Coemansia</taxon>
    </lineage>
</organism>
<keyword evidence="2" id="KW-1185">Reference proteome</keyword>
<protein>
    <submittedName>
        <fullName evidence="1">Uncharacterized protein</fullName>
    </submittedName>
</protein>
<accession>A0ACC1LVW1</accession>
<gene>
    <name evidence="1" type="ORF">IWW38_005300</name>
</gene>
<dbReference type="EMBL" id="JANBVB010002395">
    <property type="protein sequence ID" value="KAJ2885672.1"/>
    <property type="molecule type" value="Genomic_DNA"/>
</dbReference>
<proteinExistence type="predicted"/>
<comment type="caution">
    <text evidence="1">The sequence shown here is derived from an EMBL/GenBank/DDBJ whole genome shotgun (WGS) entry which is preliminary data.</text>
</comment>
<name>A0ACC1LVW1_9FUNG</name>
<sequence length="105" mass="11438">MTANRRHSRAFPVVTWPLHRSEPGANYQGTDAFDLGSFGHMLPSVGPGQRPGESLMTIAWNPASQQPQPGTYNVVTEAGSPVALRPSTRMTQFLDPCKESDRAKS</sequence>
<dbReference type="Proteomes" id="UP001139981">
    <property type="component" value="Unassembled WGS sequence"/>
</dbReference>